<name>A0A5J4TW80_9EUKA</name>
<organism evidence="1 2">
    <name type="scientific">Streblomastix strix</name>
    <dbReference type="NCBI Taxonomy" id="222440"/>
    <lineage>
        <taxon>Eukaryota</taxon>
        <taxon>Metamonada</taxon>
        <taxon>Preaxostyla</taxon>
        <taxon>Oxymonadida</taxon>
        <taxon>Streblomastigidae</taxon>
        <taxon>Streblomastix</taxon>
    </lineage>
</organism>
<evidence type="ECO:0000313" key="1">
    <source>
        <dbReference type="EMBL" id="KAA6362577.1"/>
    </source>
</evidence>
<comment type="caution">
    <text evidence="1">The sequence shown here is derived from an EMBL/GenBank/DDBJ whole genome shotgun (WGS) entry which is preliminary data.</text>
</comment>
<dbReference type="EMBL" id="SNRW01024012">
    <property type="protein sequence ID" value="KAA6362577.1"/>
    <property type="molecule type" value="Genomic_DNA"/>
</dbReference>
<accession>A0A5J4TW80</accession>
<dbReference type="Proteomes" id="UP000324800">
    <property type="component" value="Unassembled WGS sequence"/>
</dbReference>
<proteinExistence type="predicted"/>
<reference evidence="1 2" key="1">
    <citation type="submission" date="2019-03" db="EMBL/GenBank/DDBJ databases">
        <title>Single cell metagenomics reveals metabolic interactions within the superorganism composed of flagellate Streblomastix strix and complex community of Bacteroidetes bacteria on its surface.</title>
        <authorList>
            <person name="Treitli S.C."/>
            <person name="Kolisko M."/>
            <person name="Husnik F."/>
            <person name="Keeling P."/>
            <person name="Hampl V."/>
        </authorList>
    </citation>
    <scope>NUCLEOTIDE SEQUENCE [LARGE SCALE GENOMIC DNA]</scope>
    <source>
        <strain evidence="1">ST1C</strain>
    </source>
</reference>
<evidence type="ECO:0000313" key="2">
    <source>
        <dbReference type="Proteomes" id="UP000324800"/>
    </source>
</evidence>
<dbReference type="AlphaFoldDB" id="A0A5J4TW80"/>
<gene>
    <name evidence="1" type="ORF">EZS28_041896</name>
</gene>
<feature type="non-terminal residue" evidence="1">
    <location>
        <position position="1"/>
    </location>
</feature>
<sequence>SGSVLIGGLGTGEVQKPGPKWSRFLAPTIIIFPKIYTIQIQNYEDEKNQTELVNVGYGSVTSIAFCTAGGVGEEQDAELFNILDHFYYFLRQLHQGITYWQRSFQPLPLLVRRTEEQIEEEGANEELEAQIKNNGNWGRIKYWATGAKAETLNRFILRD</sequence>
<protein>
    <submittedName>
        <fullName evidence="1">Uncharacterized protein</fullName>
    </submittedName>
</protein>